<dbReference type="RefSeq" id="WP_320317688.1">
    <property type="nucleotide sequence ID" value="NZ_JAVIIX010000012.1"/>
</dbReference>
<keyword evidence="2" id="KW-1185">Reference proteome</keyword>
<dbReference type="Proteomes" id="UP001271780">
    <property type="component" value="Unassembled WGS sequence"/>
</dbReference>
<proteinExistence type="predicted"/>
<comment type="caution">
    <text evidence="1">The sequence shown here is derived from an EMBL/GenBank/DDBJ whole genome shotgun (WGS) entry which is preliminary data.</text>
</comment>
<dbReference type="EMBL" id="JAVIIZ010000013">
    <property type="protein sequence ID" value="MDX8474533.1"/>
    <property type="molecule type" value="Genomic_DNA"/>
</dbReference>
<gene>
    <name evidence="1" type="ORF">RFM27_20830</name>
</gene>
<accession>A0ABU4XKG8</accession>
<evidence type="ECO:0000313" key="1">
    <source>
        <dbReference type="EMBL" id="MDX8474533.1"/>
    </source>
</evidence>
<evidence type="ECO:0000313" key="2">
    <source>
        <dbReference type="Proteomes" id="UP001271780"/>
    </source>
</evidence>
<sequence length="529" mass="60377">MDEDEIPPNRVTFKNIEEKANSLQELLTEPVFARLMRGHEKFADAEDLEARFRATNSVHPFVPAWYELLDSARRSREAGSMQVSEEATFLLGLQFALYRLSQSDHYKAILESLIDETQFFSTLFELFVFITYSFELQQHVTFVPVSTIKGERRPDLVFKSIDGAPVYLECKSMRDDVRVEQQVWLDIQAAIARKLKNSPLSLAVAISANSRLRPRDGDAIIDAASDVINNYPRLTRADTDEFTVRVNKILESDQHMEMPFEVRALDGADSMMNGGDYYQVNIDGVEKGFARKLWKIDTFTYPDTDQAERIVNLIKGASKQLPRDAPGIIHLQIPYRDPRHFQSVLDEVKSAVEGESSKRPHVCAIVITGRFLNKDKHRKAGSDPILSFHSVIPNYAASFVLPQDFRLLGSHPDMMIINENGFETPIEMGREGYLLTEFKPDSELSDHEGAHIVQYCSRDGRRQINIWQDFNKRARVEIWHEEAGHHTLDIDLSQIRLGKTNKALVTWNRRGISFVINGIEVIKSYGGDD</sequence>
<name>A0ABU4XKG8_9HYPH</name>
<reference evidence="1 2" key="1">
    <citation type="submission" date="2023-08" db="EMBL/GenBank/DDBJ databases">
        <title>Implementing the SeqCode for naming new Mesorhizobium species isolated from Vachellia karroo root nodules.</title>
        <authorList>
            <person name="Van Lill M."/>
        </authorList>
    </citation>
    <scope>NUCLEOTIDE SEQUENCE [LARGE SCALE GENOMIC DNA]</scope>
    <source>
        <strain evidence="1 2">VK23A</strain>
    </source>
</reference>
<protein>
    <submittedName>
        <fullName evidence="1">Uncharacterized protein</fullName>
    </submittedName>
</protein>
<organism evidence="1 2">
    <name type="scientific">Mesorhizobium dulcispinae</name>
    <dbReference type="NCBI Taxonomy" id="3072316"/>
    <lineage>
        <taxon>Bacteria</taxon>
        <taxon>Pseudomonadati</taxon>
        <taxon>Pseudomonadota</taxon>
        <taxon>Alphaproteobacteria</taxon>
        <taxon>Hyphomicrobiales</taxon>
        <taxon>Phyllobacteriaceae</taxon>
        <taxon>Mesorhizobium</taxon>
    </lineage>
</organism>